<dbReference type="AlphaFoldDB" id="A0A0L8BUX1"/>
<feature type="transmembrane region" description="Helical" evidence="1">
    <location>
        <begin position="7"/>
        <end position="25"/>
    </location>
</feature>
<dbReference type="EMBL" id="LGAP01000007">
    <property type="protein sequence ID" value="KOF18526.1"/>
    <property type="molecule type" value="Genomic_DNA"/>
</dbReference>
<dbReference type="OrthoDB" id="9779183at2"/>
<sequence length="237" mass="26220">MTPSLPIRLGMTFAAGGLLMAALAYDRLGNVAHEIIGTVMFALLIAHNTFNRRWYARASMGGRNNLRGWVNIVVIVALLSTMLALLVTSLMISRSMFSFLPFSGGYSARQIHGLAAYWALIIVSVHIGMRWSMIMGVTSGWLRISDRSNVRTAVLRTLAVAIAAYGIHSSFVIGIRSRLMAEITMNFWDFSQPSVGFFLHIASIIVLYVCSAHYAMKLASMLNLAQNGRHRRLPDAR</sequence>
<feature type="transmembrane region" description="Helical" evidence="1">
    <location>
        <begin position="70"/>
        <end position="91"/>
    </location>
</feature>
<feature type="transmembrane region" description="Helical" evidence="1">
    <location>
        <begin position="153"/>
        <end position="175"/>
    </location>
</feature>
<dbReference type="PATRIC" id="fig|106592.7.peg.7129"/>
<feature type="transmembrane region" description="Helical" evidence="1">
    <location>
        <begin position="31"/>
        <end position="50"/>
    </location>
</feature>
<keyword evidence="1" id="KW-1133">Transmembrane helix</keyword>
<gene>
    <name evidence="2" type="ORF">AC244_14360</name>
</gene>
<feature type="transmembrane region" description="Helical" evidence="1">
    <location>
        <begin position="111"/>
        <end position="132"/>
    </location>
</feature>
<evidence type="ECO:0000313" key="3">
    <source>
        <dbReference type="Proteomes" id="UP000037425"/>
    </source>
</evidence>
<organism evidence="2 3">
    <name type="scientific">Ensifer adhaerens</name>
    <name type="common">Sinorhizobium morelense</name>
    <dbReference type="NCBI Taxonomy" id="106592"/>
    <lineage>
        <taxon>Bacteria</taxon>
        <taxon>Pseudomonadati</taxon>
        <taxon>Pseudomonadota</taxon>
        <taxon>Alphaproteobacteria</taxon>
        <taxon>Hyphomicrobiales</taxon>
        <taxon>Rhizobiaceae</taxon>
        <taxon>Sinorhizobium/Ensifer group</taxon>
        <taxon>Ensifer</taxon>
    </lineage>
</organism>
<dbReference type="Proteomes" id="UP000037425">
    <property type="component" value="Unassembled WGS sequence"/>
</dbReference>
<reference evidence="3" key="1">
    <citation type="submission" date="2015-07" db="EMBL/GenBank/DDBJ databases">
        <title>Whole genome sequence of an Ensifer adhaerens strain isolated from a cave pool in the Wind Cave National Park.</title>
        <authorList>
            <person name="Eng W.W.H."/>
            <person name="Gan H.M."/>
            <person name="Barton H.A."/>
            <person name="Savka M.A."/>
        </authorList>
    </citation>
    <scope>NUCLEOTIDE SEQUENCE [LARGE SCALE GENOMIC DNA]</scope>
    <source>
        <strain evidence="3">SD006</strain>
    </source>
</reference>
<comment type="caution">
    <text evidence="2">The sequence shown here is derived from an EMBL/GenBank/DDBJ whole genome shotgun (WGS) entry which is preliminary data.</text>
</comment>
<feature type="transmembrane region" description="Helical" evidence="1">
    <location>
        <begin position="195"/>
        <end position="216"/>
    </location>
</feature>
<name>A0A0L8BUX1_ENSAD</name>
<evidence type="ECO:0000313" key="2">
    <source>
        <dbReference type="EMBL" id="KOF18526.1"/>
    </source>
</evidence>
<keyword evidence="1" id="KW-0472">Membrane</keyword>
<keyword evidence="1" id="KW-0812">Transmembrane</keyword>
<proteinExistence type="predicted"/>
<accession>A0A0L8BUX1</accession>
<protein>
    <submittedName>
        <fullName evidence="2">Uncharacterized protein</fullName>
    </submittedName>
</protein>
<evidence type="ECO:0000256" key="1">
    <source>
        <dbReference type="SAM" id="Phobius"/>
    </source>
</evidence>